<dbReference type="InterPro" id="IPR005913">
    <property type="entry name" value="dTDP_dehydrorham_reduct"/>
</dbReference>
<feature type="domain" description="RmlD-like substrate binding" evidence="3">
    <location>
        <begin position="1"/>
        <end position="281"/>
    </location>
</feature>
<dbReference type="RefSeq" id="WP_413257975.1">
    <property type="nucleotide sequence ID" value="NZ_JBHFNS010000058.1"/>
</dbReference>
<dbReference type="Pfam" id="PF04321">
    <property type="entry name" value="RmlD_sub_bind"/>
    <property type="match status" value="1"/>
</dbReference>
<dbReference type="EMBL" id="JBHFNS010000058">
    <property type="protein sequence ID" value="MFB2936480.1"/>
    <property type="molecule type" value="Genomic_DNA"/>
</dbReference>
<evidence type="ECO:0000313" key="4">
    <source>
        <dbReference type="EMBL" id="MFB2936480.1"/>
    </source>
</evidence>
<dbReference type="EC" id="1.1.1.133" evidence="2"/>
<evidence type="ECO:0000313" key="5">
    <source>
        <dbReference type="Proteomes" id="UP001576776"/>
    </source>
</evidence>
<dbReference type="InterPro" id="IPR029903">
    <property type="entry name" value="RmlD-like-bd"/>
</dbReference>
<comment type="caution">
    <text evidence="4">The sequence shown here is derived from an EMBL/GenBank/DDBJ whole genome shotgun (WGS) entry which is preliminary data.</text>
</comment>
<sequence length="288" mass="32279">MKVIVTGAEGMLGSDLCDVFQNSGIEAIGFSRNQLDICELDKVKQIITSEKPHCVIHTAAITNVDECQKNQALAHSVNTIGTWNVALGCKKANAILVYISSCGVFDGTKGEPYTEIDQPAPRTHYHQSKYLGEQIVSQLCQDYFIVRPGWLFGGKASHRRNFVEARRKEAIAKPKIVSAKDKFGSPTYTADLAKQLVDLIQSEAFGLYHIANVGFASRYEYVNKIVQLLDLKTEVYPVGSDAFVRPAPVPAWEALDNFYLKMRNLLQMRSWEDSLEDYIKNRLLLEVN</sequence>
<dbReference type="Proteomes" id="UP001576776">
    <property type="component" value="Unassembled WGS sequence"/>
</dbReference>
<name>A0ABV4YF47_9CYAN</name>
<comment type="pathway">
    <text evidence="2">Carbohydrate biosynthesis; dTDP-L-rhamnose biosynthesis.</text>
</comment>
<reference evidence="4 5" key="1">
    <citation type="submission" date="2024-09" db="EMBL/GenBank/DDBJ databases">
        <title>Floridaenema gen nov. (Aerosakkonemataceae, Aerosakkonematales ord. nov., Cyanobacteria) from benthic tropical and subtropical fresh waters, with the description of four new species.</title>
        <authorList>
            <person name="Moretto J.A."/>
            <person name="Berthold D.E."/>
            <person name="Lefler F.W."/>
            <person name="Huang I.-S."/>
            <person name="Laughinghouse H. IV."/>
        </authorList>
    </citation>
    <scope>NUCLEOTIDE SEQUENCE [LARGE SCALE GENOMIC DNA]</scope>
    <source>
        <strain evidence="4 5">BLCC-F154</strain>
    </source>
</reference>
<dbReference type="CDD" id="cd05254">
    <property type="entry name" value="dTDP_HR_like_SDR_e"/>
    <property type="match status" value="1"/>
</dbReference>
<dbReference type="NCBIfam" id="TIGR01214">
    <property type="entry name" value="rmlD"/>
    <property type="match status" value="1"/>
</dbReference>
<dbReference type="InterPro" id="IPR036291">
    <property type="entry name" value="NAD(P)-bd_dom_sf"/>
</dbReference>
<keyword evidence="2" id="KW-0521">NADP</keyword>
<dbReference type="Gene3D" id="3.40.50.720">
    <property type="entry name" value="NAD(P)-binding Rossmann-like Domain"/>
    <property type="match status" value="1"/>
</dbReference>
<dbReference type="GO" id="GO:0008831">
    <property type="term" value="F:dTDP-4-dehydrorhamnose reductase activity"/>
    <property type="evidence" value="ECO:0007669"/>
    <property type="project" value="UniProtKB-EC"/>
</dbReference>
<comment type="similarity">
    <text evidence="1 2">Belongs to the dTDP-4-dehydrorhamnose reductase family.</text>
</comment>
<accession>A0ABV4YF47</accession>
<dbReference type="SUPFAM" id="SSF51735">
    <property type="entry name" value="NAD(P)-binding Rossmann-fold domains"/>
    <property type="match status" value="1"/>
</dbReference>
<dbReference type="PANTHER" id="PTHR10491:SF4">
    <property type="entry name" value="METHIONINE ADENOSYLTRANSFERASE 2 SUBUNIT BETA"/>
    <property type="match status" value="1"/>
</dbReference>
<evidence type="ECO:0000259" key="3">
    <source>
        <dbReference type="Pfam" id="PF04321"/>
    </source>
</evidence>
<evidence type="ECO:0000256" key="2">
    <source>
        <dbReference type="RuleBase" id="RU364082"/>
    </source>
</evidence>
<keyword evidence="5" id="KW-1185">Reference proteome</keyword>
<evidence type="ECO:0000256" key="1">
    <source>
        <dbReference type="ARBA" id="ARBA00010944"/>
    </source>
</evidence>
<dbReference type="PANTHER" id="PTHR10491">
    <property type="entry name" value="DTDP-4-DEHYDRORHAMNOSE REDUCTASE"/>
    <property type="match status" value="1"/>
</dbReference>
<gene>
    <name evidence="4" type="primary">rfbD</name>
    <name evidence="4" type="ORF">ACE1B6_14615</name>
</gene>
<protein>
    <recommendedName>
        <fullName evidence="2">dTDP-4-dehydrorhamnose reductase</fullName>
        <ecNumber evidence="2">1.1.1.133</ecNumber>
    </recommendedName>
</protein>
<dbReference type="Gene3D" id="3.90.25.10">
    <property type="entry name" value="UDP-galactose 4-epimerase, domain 1"/>
    <property type="match status" value="1"/>
</dbReference>
<comment type="function">
    <text evidence="2">Catalyzes the reduction of dTDP-6-deoxy-L-lyxo-4-hexulose to yield dTDP-L-rhamnose.</text>
</comment>
<proteinExistence type="inferred from homology"/>
<organism evidence="4 5">
    <name type="scientific">Floridaenema fluviatile BLCC-F154</name>
    <dbReference type="NCBI Taxonomy" id="3153640"/>
    <lineage>
        <taxon>Bacteria</taxon>
        <taxon>Bacillati</taxon>
        <taxon>Cyanobacteriota</taxon>
        <taxon>Cyanophyceae</taxon>
        <taxon>Oscillatoriophycideae</taxon>
        <taxon>Aerosakkonematales</taxon>
        <taxon>Aerosakkonemataceae</taxon>
        <taxon>Floridanema</taxon>
        <taxon>Floridanema fluviatile</taxon>
    </lineage>
</organism>
<keyword evidence="2 4" id="KW-0560">Oxidoreductase</keyword>